<dbReference type="InterPro" id="IPR050343">
    <property type="entry name" value="RsuA_PseudoU_synthase"/>
</dbReference>
<dbReference type="GO" id="GO:0000455">
    <property type="term" value="P:enzyme-directed rRNA pseudouridine synthesis"/>
    <property type="evidence" value="ECO:0007669"/>
    <property type="project" value="UniProtKB-ARBA"/>
</dbReference>
<evidence type="ECO:0000256" key="3">
    <source>
        <dbReference type="ARBA" id="ARBA00023235"/>
    </source>
</evidence>
<dbReference type="EMBL" id="JAAKDE010000001">
    <property type="protein sequence ID" value="MBA2132107.1"/>
    <property type="molecule type" value="Genomic_DNA"/>
</dbReference>
<sequence>MGKRQRLDKILSHTGFGSRREVRDLLRARRVMVNGQVVTGGELGIDPEQDLVLVDGQPVQYREFTYLMLNKPAGYLTATRDRYAPTVLDLVPERWRARRLAPVGRLDKDTEGLLLLTNDGALAHRLLAPNSRIPKTYLVRVDKPVTPAELETLATGVVLDDGYRTLPAQARSVNSENTELELTLFEGKYHQVKRMLKAVGKQVLYLQRRTMGPLVLDPDLPLGVCRELTAEEIGRLKNV</sequence>
<proteinExistence type="inferred from homology"/>
<dbReference type="Pfam" id="PF00849">
    <property type="entry name" value="PseudoU_synth_2"/>
    <property type="match status" value="1"/>
</dbReference>
<evidence type="ECO:0000256" key="5">
    <source>
        <dbReference type="RuleBase" id="RU003887"/>
    </source>
</evidence>
<evidence type="ECO:0000313" key="7">
    <source>
        <dbReference type="EMBL" id="MBA2132107.1"/>
    </source>
</evidence>
<dbReference type="CDD" id="cd02553">
    <property type="entry name" value="PseudoU_synth_RsuA"/>
    <property type="match status" value="1"/>
</dbReference>
<keyword evidence="8" id="KW-1185">Reference proteome</keyword>
<accession>A0A8J6LRH7</accession>
<keyword evidence="3 5" id="KW-0413">Isomerase</keyword>
<protein>
    <recommendedName>
        <fullName evidence="5">Pseudouridine synthase</fullName>
        <ecNumber evidence="5">5.4.99.-</ecNumber>
    </recommendedName>
</protein>
<dbReference type="Gene3D" id="3.30.70.1560">
    <property type="entry name" value="Alpha-L RNA-binding motif"/>
    <property type="match status" value="1"/>
</dbReference>
<dbReference type="InterPro" id="IPR018496">
    <property type="entry name" value="PsdUridine_synth_RsuA/RluB_CS"/>
</dbReference>
<dbReference type="EC" id="5.4.99.-" evidence="5"/>
<dbReference type="PROSITE" id="PS01149">
    <property type="entry name" value="PSI_RSU"/>
    <property type="match status" value="1"/>
</dbReference>
<dbReference type="Gene3D" id="3.10.290.10">
    <property type="entry name" value="RNA-binding S4 domain"/>
    <property type="match status" value="1"/>
</dbReference>
<dbReference type="SUPFAM" id="SSF55120">
    <property type="entry name" value="Pseudouridine synthase"/>
    <property type="match status" value="1"/>
</dbReference>
<evidence type="ECO:0000256" key="2">
    <source>
        <dbReference type="ARBA" id="ARBA00022884"/>
    </source>
</evidence>
<dbReference type="CDD" id="cd00165">
    <property type="entry name" value="S4"/>
    <property type="match status" value="1"/>
</dbReference>
<dbReference type="InterPro" id="IPR020103">
    <property type="entry name" value="PsdUridine_synth_cat_dom_sf"/>
</dbReference>
<comment type="similarity">
    <text evidence="1 5">Belongs to the pseudouridine synthase RsuA family.</text>
</comment>
<evidence type="ECO:0000259" key="6">
    <source>
        <dbReference type="SMART" id="SM00363"/>
    </source>
</evidence>
<dbReference type="Pfam" id="PF01479">
    <property type="entry name" value="S4"/>
    <property type="match status" value="1"/>
</dbReference>
<dbReference type="GO" id="GO:0120159">
    <property type="term" value="F:rRNA pseudouridine synthase activity"/>
    <property type="evidence" value="ECO:0007669"/>
    <property type="project" value="UniProtKB-ARBA"/>
</dbReference>
<dbReference type="RefSeq" id="WP_181338537.1">
    <property type="nucleotide sequence ID" value="NZ_JAAKDE010000001.1"/>
</dbReference>
<dbReference type="InterPro" id="IPR020094">
    <property type="entry name" value="TruA/RsuA/RluB/E/F_N"/>
</dbReference>
<evidence type="ECO:0000256" key="1">
    <source>
        <dbReference type="ARBA" id="ARBA00008348"/>
    </source>
</evidence>
<dbReference type="GO" id="GO:0003723">
    <property type="term" value="F:RNA binding"/>
    <property type="evidence" value="ECO:0007669"/>
    <property type="project" value="UniProtKB-KW"/>
</dbReference>
<name>A0A8J6LRH7_9FIRM</name>
<evidence type="ECO:0000256" key="4">
    <source>
        <dbReference type="PROSITE-ProRule" id="PRU00182"/>
    </source>
</evidence>
<gene>
    <name evidence="7" type="ORF">G5B42_00855</name>
</gene>
<dbReference type="InterPro" id="IPR000748">
    <property type="entry name" value="PsdUridine_synth_RsuA/RluB/E/F"/>
</dbReference>
<dbReference type="FunFam" id="3.30.70.1560:FF:000001">
    <property type="entry name" value="Pseudouridine synthase"/>
    <property type="match status" value="1"/>
</dbReference>
<reference evidence="7" key="1">
    <citation type="submission" date="2020-06" db="EMBL/GenBank/DDBJ databases">
        <title>Novel chitinolytic bacterium.</title>
        <authorList>
            <person name="Ungkulpasvich U."/>
            <person name="Kosugi A."/>
            <person name="Uke A."/>
        </authorList>
    </citation>
    <scope>NUCLEOTIDE SEQUENCE</scope>
    <source>
        <strain evidence="7">UUS1-1</strain>
    </source>
</reference>
<dbReference type="AlphaFoldDB" id="A0A8J6LRH7"/>
<keyword evidence="2 4" id="KW-0694">RNA-binding</keyword>
<dbReference type="PANTHER" id="PTHR47683:SF4">
    <property type="entry name" value="PSEUDOURIDINE SYNTHASE"/>
    <property type="match status" value="1"/>
</dbReference>
<dbReference type="SMART" id="SM00363">
    <property type="entry name" value="S4"/>
    <property type="match status" value="1"/>
</dbReference>
<feature type="domain" description="RNA-binding S4" evidence="6">
    <location>
        <begin position="5"/>
        <end position="63"/>
    </location>
</feature>
<dbReference type="Gene3D" id="3.30.70.580">
    <property type="entry name" value="Pseudouridine synthase I, catalytic domain, N-terminal subdomain"/>
    <property type="match status" value="1"/>
</dbReference>
<dbReference type="GO" id="GO:0005829">
    <property type="term" value="C:cytosol"/>
    <property type="evidence" value="ECO:0007669"/>
    <property type="project" value="UniProtKB-ARBA"/>
</dbReference>
<dbReference type="Proteomes" id="UP000657177">
    <property type="component" value="Unassembled WGS sequence"/>
</dbReference>
<dbReference type="NCBIfam" id="TIGR00093">
    <property type="entry name" value="pseudouridine synthase"/>
    <property type="match status" value="1"/>
</dbReference>
<dbReference type="FunFam" id="3.10.290.10:FF:000003">
    <property type="entry name" value="Pseudouridine synthase"/>
    <property type="match status" value="1"/>
</dbReference>
<dbReference type="InterPro" id="IPR002942">
    <property type="entry name" value="S4_RNA-bd"/>
</dbReference>
<dbReference type="PANTHER" id="PTHR47683">
    <property type="entry name" value="PSEUDOURIDINE SYNTHASE FAMILY PROTEIN-RELATED"/>
    <property type="match status" value="1"/>
</dbReference>
<dbReference type="InterPro" id="IPR006145">
    <property type="entry name" value="PsdUridine_synth_RsuA/RluA"/>
</dbReference>
<evidence type="ECO:0000313" key="8">
    <source>
        <dbReference type="Proteomes" id="UP000657177"/>
    </source>
</evidence>
<dbReference type="InterPro" id="IPR042092">
    <property type="entry name" value="PsdUridine_s_RsuA/RluB/E/F_cat"/>
</dbReference>
<comment type="caution">
    <text evidence="7">The sequence shown here is derived from an EMBL/GenBank/DDBJ whole genome shotgun (WGS) entry which is preliminary data.</text>
</comment>
<dbReference type="PROSITE" id="PS50889">
    <property type="entry name" value="S4"/>
    <property type="match status" value="1"/>
</dbReference>
<dbReference type="InterPro" id="IPR036986">
    <property type="entry name" value="S4_RNA-bd_sf"/>
</dbReference>
<dbReference type="SUPFAM" id="SSF55174">
    <property type="entry name" value="Alpha-L RNA-binding motif"/>
    <property type="match status" value="1"/>
</dbReference>
<organism evidence="7 8">
    <name type="scientific">Capillibacterium thermochitinicola</name>
    <dbReference type="NCBI Taxonomy" id="2699427"/>
    <lineage>
        <taxon>Bacteria</taxon>
        <taxon>Bacillati</taxon>
        <taxon>Bacillota</taxon>
        <taxon>Capillibacterium</taxon>
    </lineage>
</organism>